<dbReference type="EMBL" id="CM042042">
    <property type="protein sequence ID" value="KAI3704074.1"/>
    <property type="molecule type" value="Genomic_DNA"/>
</dbReference>
<reference evidence="2" key="1">
    <citation type="journal article" date="2022" name="Mol. Ecol. Resour.">
        <title>The genomes of chicory, endive, great burdock and yacon provide insights into Asteraceae palaeo-polyploidization history and plant inulin production.</title>
        <authorList>
            <person name="Fan W."/>
            <person name="Wang S."/>
            <person name="Wang H."/>
            <person name="Wang A."/>
            <person name="Jiang F."/>
            <person name="Liu H."/>
            <person name="Zhao H."/>
            <person name="Xu D."/>
            <person name="Zhang Y."/>
        </authorList>
    </citation>
    <scope>NUCLEOTIDE SEQUENCE [LARGE SCALE GENOMIC DNA]</scope>
    <source>
        <strain evidence="2">cv. Yunnan</strain>
    </source>
</reference>
<dbReference type="Proteomes" id="UP001056120">
    <property type="component" value="Linkage Group LG25"/>
</dbReference>
<proteinExistence type="predicted"/>
<protein>
    <submittedName>
        <fullName evidence="1">Uncharacterized protein</fullName>
    </submittedName>
</protein>
<name>A0ACB9A285_9ASTR</name>
<sequence>MTDEEHETQEPEVDPEVVADKRPKAPMEAEPKMEAKVLVMHQPSFLPYHLRPGGALFMYTPKKQILPPRKRKLVSAFGEEDTMLPLPPKRARADGIIEDDDTSDEEPPSTFEVGESPFAWPIREAERTAETAELRSIAARGTNIGAVKGETNGNINGSGNGNGTDNSSGARSSGNRDEDTNGN</sequence>
<evidence type="ECO:0000313" key="2">
    <source>
        <dbReference type="Proteomes" id="UP001056120"/>
    </source>
</evidence>
<evidence type="ECO:0000313" key="1">
    <source>
        <dbReference type="EMBL" id="KAI3704074.1"/>
    </source>
</evidence>
<keyword evidence="2" id="KW-1185">Reference proteome</keyword>
<accession>A0ACB9A285</accession>
<organism evidence="1 2">
    <name type="scientific">Smallanthus sonchifolius</name>
    <dbReference type="NCBI Taxonomy" id="185202"/>
    <lineage>
        <taxon>Eukaryota</taxon>
        <taxon>Viridiplantae</taxon>
        <taxon>Streptophyta</taxon>
        <taxon>Embryophyta</taxon>
        <taxon>Tracheophyta</taxon>
        <taxon>Spermatophyta</taxon>
        <taxon>Magnoliopsida</taxon>
        <taxon>eudicotyledons</taxon>
        <taxon>Gunneridae</taxon>
        <taxon>Pentapetalae</taxon>
        <taxon>asterids</taxon>
        <taxon>campanulids</taxon>
        <taxon>Asterales</taxon>
        <taxon>Asteraceae</taxon>
        <taxon>Asteroideae</taxon>
        <taxon>Heliantheae alliance</taxon>
        <taxon>Millerieae</taxon>
        <taxon>Smallanthus</taxon>
    </lineage>
</organism>
<comment type="caution">
    <text evidence="1">The sequence shown here is derived from an EMBL/GenBank/DDBJ whole genome shotgun (WGS) entry which is preliminary data.</text>
</comment>
<gene>
    <name evidence="1" type="ORF">L1987_74281</name>
</gene>
<reference evidence="1 2" key="2">
    <citation type="journal article" date="2022" name="Mol. Ecol. Resour.">
        <title>The genomes of chicory, endive, great burdock and yacon provide insights into Asteraceae paleo-polyploidization history and plant inulin production.</title>
        <authorList>
            <person name="Fan W."/>
            <person name="Wang S."/>
            <person name="Wang H."/>
            <person name="Wang A."/>
            <person name="Jiang F."/>
            <person name="Liu H."/>
            <person name="Zhao H."/>
            <person name="Xu D."/>
            <person name="Zhang Y."/>
        </authorList>
    </citation>
    <scope>NUCLEOTIDE SEQUENCE [LARGE SCALE GENOMIC DNA]</scope>
    <source>
        <strain evidence="2">cv. Yunnan</strain>
        <tissue evidence="1">Leaves</tissue>
    </source>
</reference>